<dbReference type="GO" id="GO:0045454">
    <property type="term" value="P:cell redox homeostasis"/>
    <property type="evidence" value="ECO:0007669"/>
    <property type="project" value="TreeGrafter"/>
</dbReference>
<dbReference type="Gene3D" id="3.40.30.10">
    <property type="entry name" value="Glutaredoxin"/>
    <property type="match status" value="1"/>
</dbReference>
<dbReference type="GO" id="GO:0015035">
    <property type="term" value="F:protein-disulfide reductase activity"/>
    <property type="evidence" value="ECO:0007669"/>
    <property type="project" value="TreeGrafter"/>
</dbReference>
<accession>A0A0C2W0E1</accession>
<evidence type="ECO:0000259" key="4">
    <source>
        <dbReference type="PROSITE" id="PS51352"/>
    </source>
</evidence>
<dbReference type="EMBL" id="JXRQ01000017">
    <property type="protein sequence ID" value="KIL50081.1"/>
    <property type="molecule type" value="Genomic_DNA"/>
</dbReference>
<dbReference type="RefSeq" id="WP_041122072.1">
    <property type="nucleotide sequence ID" value="NZ_JXRQ01000017.1"/>
</dbReference>
<dbReference type="OrthoDB" id="32134at2"/>
<dbReference type="PROSITE" id="PS51352">
    <property type="entry name" value="THIOREDOXIN_2"/>
    <property type="match status" value="1"/>
</dbReference>
<dbReference type="InterPro" id="IPR036249">
    <property type="entry name" value="Thioredoxin-like_sf"/>
</dbReference>
<comment type="caution">
    <text evidence="5">The sequence shown here is derived from an EMBL/GenBank/DDBJ whole genome shotgun (WGS) entry which is preliminary data.</text>
</comment>
<evidence type="ECO:0000313" key="6">
    <source>
        <dbReference type="Proteomes" id="UP000031950"/>
    </source>
</evidence>
<evidence type="ECO:0000256" key="2">
    <source>
        <dbReference type="ARBA" id="ARBA00023157"/>
    </source>
</evidence>
<evidence type="ECO:0000256" key="3">
    <source>
        <dbReference type="ARBA" id="ARBA00023284"/>
    </source>
</evidence>
<sequence>MKKVLLFGGVIVLIFAAIALITNMQNESKVEGNPYGKDDLEQSTIDLLDNENYQNQILPDELEERITSGEPTTVYFFSPECQYCLETTPMLAPLAEEMGVDMVQMNLIEFQDQGSKYGIQSTPTLIHFEDGEPVDGIVGAAPEEDYREFFERNVTGG</sequence>
<name>A0A0C2W0E1_9BACL</name>
<protein>
    <submittedName>
        <fullName evidence="5">Thioredoxin</fullName>
    </submittedName>
</protein>
<proteinExistence type="inferred from homology"/>
<dbReference type="PATRIC" id="fig|135826.4.peg.1450"/>
<dbReference type="PANTHER" id="PTHR45663">
    <property type="entry name" value="GEO12009P1"/>
    <property type="match status" value="1"/>
</dbReference>
<evidence type="ECO:0000313" key="5">
    <source>
        <dbReference type="EMBL" id="KIL50081.1"/>
    </source>
</evidence>
<keyword evidence="3" id="KW-0676">Redox-active center</keyword>
<dbReference type="Proteomes" id="UP000031950">
    <property type="component" value="Unassembled WGS sequence"/>
</dbReference>
<dbReference type="InterPro" id="IPR013766">
    <property type="entry name" value="Thioredoxin_domain"/>
</dbReference>
<reference evidence="5 6" key="1">
    <citation type="submission" date="2015-01" db="EMBL/GenBank/DDBJ databases">
        <title>Genome sequence of Jeotgalibacillus alimentarius.</title>
        <authorList>
            <person name="Goh K.M."/>
            <person name="Chan K.-G."/>
            <person name="Yaakop A.S."/>
            <person name="Ee R."/>
            <person name="Gan H.M."/>
            <person name="Chan C.S."/>
        </authorList>
    </citation>
    <scope>NUCLEOTIDE SEQUENCE [LARGE SCALE GENOMIC DNA]</scope>
    <source>
        <strain evidence="5 6">YKJ-13</strain>
    </source>
</reference>
<gene>
    <name evidence="5" type="ORF">KP77_14560</name>
</gene>
<keyword evidence="2" id="KW-1015">Disulfide bond</keyword>
<comment type="similarity">
    <text evidence="1">Belongs to the thioredoxin family.</text>
</comment>
<evidence type="ECO:0000256" key="1">
    <source>
        <dbReference type="ARBA" id="ARBA00008987"/>
    </source>
</evidence>
<dbReference type="Pfam" id="PF00085">
    <property type="entry name" value="Thioredoxin"/>
    <property type="match status" value="1"/>
</dbReference>
<dbReference type="AlphaFoldDB" id="A0A0C2W0E1"/>
<dbReference type="PANTHER" id="PTHR45663:SF11">
    <property type="entry name" value="GEO12009P1"/>
    <property type="match status" value="1"/>
</dbReference>
<keyword evidence="6" id="KW-1185">Reference proteome</keyword>
<feature type="domain" description="Thioredoxin" evidence="4">
    <location>
        <begin position="33"/>
        <end position="155"/>
    </location>
</feature>
<dbReference type="CDD" id="cd02947">
    <property type="entry name" value="TRX_family"/>
    <property type="match status" value="1"/>
</dbReference>
<organism evidence="5 6">
    <name type="scientific">Jeotgalibacillus alimentarius</name>
    <dbReference type="NCBI Taxonomy" id="135826"/>
    <lineage>
        <taxon>Bacteria</taxon>
        <taxon>Bacillati</taxon>
        <taxon>Bacillota</taxon>
        <taxon>Bacilli</taxon>
        <taxon>Bacillales</taxon>
        <taxon>Caryophanaceae</taxon>
        <taxon>Jeotgalibacillus</taxon>
    </lineage>
</organism>
<dbReference type="GO" id="GO:0005829">
    <property type="term" value="C:cytosol"/>
    <property type="evidence" value="ECO:0007669"/>
    <property type="project" value="TreeGrafter"/>
</dbReference>
<dbReference type="SUPFAM" id="SSF52833">
    <property type="entry name" value="Thioredoxin-like"/>
    <property type="match status" value="1"/>
</dbReference>
<dbReference type="STRING" id="135826.KP77_14560"/>